<protein>
    <submittedName>
        <fullName evidence="1">Uncharacterized protein</fullName>
    </submittedName>
</protein>
<reference evidence="1 2" key="1">
    <citation type="submission" date="2018-08" db="EMBL/GenBank/DDBJ databases">
        <title>A genome reference for cultivated species of the human gut microbiota.</title>
        <authorList>
            <person name="Zou Y."/>
            <person name="Xue W."/>
            <person name="Luo G."/>
        </authorList>
    </citation>
    <scope>NUCLEOTIDE SEQUENCE [LARGE SCALE GENOMIC DNA]</scope>
    <source>
        <strain evidence="1 2">AF25-15</strain>
    </source>
</reference>
<dbReference type="Proteomes" id="UP000266066">
    <property type="component" value="Unassembled WGS sequence"/>
</dbReference>
<evidence type="ECO:0000313" key="2">
    <source>
        <dbReference type="Proteomes" id="UP000266066"/>
    </source>
</evidence>
<accession>A0A395V1Q8</accession>
<proteinExistence type="predicted"/>
<sequence>MTTNSDVTIFNLRIGADRREKLCATRIMGVSWYGTKGETVSDTDRRDKAKCVIRIPVTATVEAGKQYISEEKYKKLSDEEAERYWTIQKGAYIVRGQYVVAGQWLFDTFSFRQGIILKETIEELAKLRQHDEDFVTVTEYADNTIRGTDRTKHWRIGGA</sequence>
<dbReference type="EMBL" id="QRUJ01000001">
    <property type="protein sequence ID" value="RGR56835.1"/>
    <property type="molecule type" value="Genomic_DNA"/>
</dbReference>
<organism evidence="1 2">
    <name type="scientific">Agathobacter rectalis</name>
    <dbReference type="NCBI Taxonomy" id="39491"/>
    <lineage>
        <taxon>Bacteria</taxon>
        <taxon>Bacillati</taxon>
        <taxon>Bacillota</taxon>
        <taxon>Clostridia</taxon>
        <taxon>Lachnospirales</taxon>
        <taxon>Lachnospiraceae</taxon>
        <taxon>Agathobacter</taxon>
    </lineage>
</organism>
<evidence type="ECO:0000313" key="1">
    <source>
        <dbReference type="EMBL" id="RGR56835.1"/>
    </source>
</evidence>
<dbReference type="RefSeq" id="WP_064786124.1">
    <property type="nucleotide sequence ID" value="NZ_QRUJ01000001.1"/>
</dbReference>
<gene>
    <name evidence="1" type="ORF">DWY38_00330</name>
</gene>
<comment type="caution">
    <text evidence="1">The sequence shown here is derived from an EMBL/GenBank/DDBJ whole genome shotgun (WGS) entry which is preliminary data.</text>
</comment>
<name>A0A395V1Q8_9FIRM</name>
<dbReference type="AlphaFoldDB" id="A0A395V1Q8"/>